<dbReference type="EMBL" id="JH816220">
    <property type="protein sequence ID" value="EKC19355.1"/>
    <property type="molecule type" value="Genomic_DNA"/>
</dbReference>
<name>K1PSD5_MAGGI</name>
<dbReference type="InParanoid" id="K1PSD5"/>
<organism evidence="2">
    <name type="scientific">Magallana gigas</name>
    <name type="common">Pacific oyster</name>
    <name type="synonym">Crassostrea gigas</name>
    <dbReference type="NCBI Taxonomy" id="29159"/>
    <lineage>
        <taxon>Eukaryota</taxon>
        <taxon>Metazoa</taxon>
        <taxon>Spiralia</taxon>
        <taxon>Lophotrochozoa</taxon>
        <taxon>Mollusca</taxon>
        <taxon>Bivalvia</taxon>
        <taxon>Autobranchia</taxon>
        <taxon>Pteriomorphia</taxon>
        <taxon>Ostreida</taxon>
        <taxon>Ostreoidea</taxon>
        <taxon>Ostreidae</taxon>
        <taxon>Magallana</taxon>
    </lineage>
</organism>
<proteinExistence type="predicted"/>
<evidence type="ECO:0000313" key="2">
    <source>
        <dbReference type="EMBL" id="EKC19355.1"/>
    </source>
</evidence>
<accession>K1PSD5</accession>
<evidence type="ECO:0000256" key="1">
    <source>
        <dbReference type="SAM" id="MobiDB-lite"/>
    </source>
</evidence>
<feature type="compositionally biased region" description="Basic and acidic residues" evidence="1">
    <location>
        <begin position="51"/>
        <end position="63"/>
    </location>
</feature>
<dbReference type="AlphaFoldDB" id="K1PSD5"/>
<gene>
    <name evidence="2" type="ORF">CGI_10008763</name>
</gene>
<protein>
    <submittedName>
        <fullName evidence="2">Uncharacterized protein</fullName>
    </submittedName>
</protein>
<feature type="region of interest" description="Disordered" evidence="1">
    <location>
        <begin position="1"/>
        <end position="91"/>
    </location>
</feature>
<dbReference type="HOGENOM" id="CLU_1972618_0_0_1"/>
<sequence>MNDSLENALAALGLSDSDSDDTITPMVEPSVQIGRSSRKHSNGRLSDEEDEHHYTPRPSERAHMYTASDSEEDSNPPASSTGYLRGETARCPTVRGGGLVVPRVAIILGQHSFRSLVQYIRVLVRGL</sequence>
<reference evidence="2" key="1">
    <citation type="journal article" date="2012" name="Nature">
        <title>The oyster genome reveals stress adaptation and complexity of shell formation.</title>
        <authorList>
            <person name="Zhang G."/>
            <person name="Fang X."/>
            <person name="Guo X."/>
            <person name="Li L."/>
            <person name="Luo R."/>
            <person name="Xu F."/>
            <person name="Yang P."/>
            <person name="Zhang L."/>
            <person name="Wang X."/>
            <person name="Qi H."/>
            <person name="Xiong Z."/>
            <person name="Que H."/>
            <person name="Xie Y."/>
            <person name="Holland P.W."/>
            <person name="Paps J."/>
            <person name="Zhu Y."/>
            <person name="Wu F."/>
            <person name="Chen Y."/>
            <person name="Wang J."/>
            <person name="Peng C."/>
            <person name="Meng J."/>
            <person name="Yang L."/>
            <person name="Liu J."/>
            <person name="Wen B."/>
            <person name="Zhang N."/>
            <person name="Huang Z."/>
            <person name="Zhu Q."/>
            <person name="Feng Y."/>
            <person name="Mount A."/>
            <person name="Hedgecock D."/>
            <person name="Xu Z."/>
            <person name="Liu Y."/>
            <person name="Domazet-Loso T."/>
            <person name="Du Y."/>
            <person name="Sun X."/>
            <person name="Zhang S."/>
            <person name="Liu B."/>
            <person name="Cheng P."/>
            <person name="Jiang X."/>
            <person name="Li J."/>
            <person name="Fan D."/>
            <person name="Wang W."/>
            <person name="Fu W."/>
            <person name="Wang T."/>
            <person name="Wang B."/>
            <person name="Zhang J."/>
            <person name="Peng Z."/>
            <person name="Li Y."/>
            <person name="Li N."/>
            <person name="Wang J."/>
            <person name="Chen M."/>
            <person name="He Y."/>
            <person name="Tan F."/>
            <person name="Song X."/>
            <person name="Zheng Q."/>
            <person name="Huang R."/>
            <person name="Yang H."/>
            <person name="Du X."/>
            <person name="Chen L."/>
            <person name="Yang M."/>
            <person name="Gaffney P.M."/>
            <person name="Wang S."/>
            <person name="Luo L."/>
            <person name="She Z."/>
            <person name="Ming Y."/>
            <person name="Huang W."/>
            <person name="Zhang S."/>
            <person name="Huang B."/>
            <person name="Zhang Y."/>
            <person name="Qu T."/>
            <person name="Ni P."/>
            <person name="Miao G."/>
            <person name="Wang J."/>
            <person name="Wang Q."/>
            <person name="Steinberg C.E."/>
            <person name="Wang H."/>
            <person name="Li N."/>
            <person name="Qian L."/>
            <person name="Zhang G."/>
            <person name="Li Y."/>
            <person name="Yang H."/>
            <person name="Liu X."/>
            <person name="Wang J."/>
            <person name="Yin Y."/>
            <person name="Wang J."/>
        </authorList>
    </citation>
    <scope>NUCLEOTIDE SEQUENCE [LARGE SCALE GENOMIC DNA]</scope>
    <source>
        <strain evidence="2">05x7-T-G4-1.051#20</strain>
    </source>
</reference>